<organism evidence="4 5">
    <name type="scientific">Prymnesium parvum</name>
    <name type="common">Toxic golden alga</name>
    <dbReference type="NCBI Taxonomy" id="97485"/>
    <lineage>
        <taxon>Eukaryota</taxon>
        <taxon>Haptista</taxon>
        <taxon>Haptophyta</taxon>
        <taxon>Prymnesiophyceae</taxon>
        <taxon>Prymnesiales</taxon>
        <taxon>Prymnesiaceae</taxon>
        <taxon>Prymnesium</taxon>
    </lineage>
</organism>
<dbReference type="AlphaFoldDB" id="A0AB34K050"/>
<name>A0AB34K050_PRYPA</name>
<protein>
    <submittedName>
        <fullName evidence="4">Uncharacterized protein</fullName>
    </submittedName>
</protein>
<dbReference type="PANTHER" id="PTHR45691">
    <property type="entry name" value="PROTEIN DIAPHANOUS"/>
    <property type="match status" value="1"/>
</dbReference>
<evidence type="ECO:0000256" key="1">
    <source>
        <dbReference type="SAM" id="MobiDB-lite"/>
    </source>
</evidence>
<dbReference type="EMBL" id="JBGBPQ010000003">
    <property type="protein sequence ID" value="KAL1527329.1"/>
    <property type="molecule type" value="Genomic_DNA"/>
</dbReference>
<proteinExistence type="predicted"/>
<dbReference type="GO" id="GO:0005884">
    <property type="term" value="C:actin filament"/>
    <property type="evidence" value="ECO:0007669"/>
    <property type="project" value="TreeGrafter"/>
</dbReference>
<comment type="caution">
    <text evidence="4">The sequence shown here is derived from an EMBL/GenBank/DDBJ whole genome shotgun (WGS) entry which is preliminary data.</text>
</comment>
<feature type="region of interest" description="Disordered" evidence="1">
    <location>
        <begin position="136"/>
        <end position="168"/>
    </location>
</feature>
<evidence type="ECO:0000313" key="5">
    <source>
        <dbReference type="Proteomes" id="UP001515480"/>
    </source>
</evidence>
<dbReference type="Proteomes" id="UP001515480">
    <property type="component" value="Unassembled WGS sequence"/>
</dbReference>
<feature type="compositionally biased region" description="Pro residues" evidence="1">
    <location>
        <begin position="149"/>
        <end position="165"/>
    </location>
</feature>
<keyword evidence="2" id="KW-0732">Signal</keyword>
<dbReference type="InterPro" id="IPR051412">
    <property type="entry name" value="Formin_Homology_Diaphanous_sf"/>
</dbReference>
<gene>
    <name evidence="3" type="ORF">AB1Y20_008262</name>
    <name evidence="4" type="ORF">AB1Y20_015999</name>
</gene>
<feature type="compositionally biased region" description="Pro residues" evidence="1">
    <location>
        <begin position="241"/>
        <end position="289"/>
    </location>
</feature>
<sequence>MCSRASLFQDMRAMLLLLPLAAAEPVATAGPRAVTTTSILQELGLASSSAPSVAPLCTPHAIASLGLPPACEAQLSPRAAASHRDPCECLVLLPAAAAAGLACRADAADTSTLAQEYDECLAEQAPLPVPTLRRELRRESASGASASPSPEPSPQPSPEPSPSPAPSDVCSAQIIEKIFHLTGPRCSIGFKWEWEGVLAIAPCDCYEKLGVLGNYIDCRGSEGMTHTILETYHLCRATPSRDPPPAPSPPPPPPPPPPSPTPPPPTPPPPPSPEPPPPPPSPSPPPAPPKAVEGCTNPAAVNYNPLATRDARFDWDFSDGFDPTQTLTCAFLTASGGYSPFYDRKPGCWDEDALNYWPDSTRDGGVAACVFSIFGCTDPGDINYDPRATFLDRSACKSIYGCIDPDATNYMPFANTMAPEGSGMECVYSGCTNPLSKHYDPKADFFDYSCLVSFVCANPNATSYVTADEMARQMQYVSEYSDGEITLELFSDDSQCTFRGCMDSSATNYNPSANSRGKCVYASVSIRASVLGAAAACAFSLLSPALQCPRSGCVTSNDGTLSFRKLSLGASAEVELSGAGLESCVDSALQGGTSLNPSIYVPLRSYSYANYMNILTSLHVSLTSTTTDAPREICRIAGVPANVECPSVLVTAPSQLPIQLLSLQSELLGVIKSCVRLHSVAAGRTRASVGSLCLRTLAVERAAVDVTLNATSRTEATVQLLHVVGSTLGLSLEGTLIRVVATAIERVRSFTRQLFTSASRRRQLQGGAQTYQEALQMESVSEGVGAQIESTANGTTNSSELEESTSEGALANASASAQVSVRFGCLDHAADNFDSLATVQEEGACVVGGCNVSTDARYNPEATYNDGSCTVQVEGCTEPTAPNYNPNATVDDNSCAVCGCRDSTSFNYAPSATAGNAAFCGAASTCSYAVVGCVNPNAENYNPNATISNASACVLVVRGCTDPSAINFQPGATADDSSCVAAVRGCTDSTALNYVPGANTDDVNASCIPVLKGCTDSSAVGYDATANTEDNSCFHPRFGCTDAAALNYDSAADVQGSCVWQSPSPPPPLTPPEVPPPPQDPPDAPPPPPPSPPSPPLRPPPQAPPTPPPSPSPPPSPLPPPPASPPGPPPSPRLPLASPETSSATSSIPTAIASARNATLAPIHASTRHVRTWV</sequence>
<feature type="signal peptide" evidence="2">
    <location>
        <begin position="1"/>
        <end position="23"/>
    </location>
</feature>
<accession>A0AB34K050</accession>
<evidence type="ECO:0000256" key="2">
    <source>
        <dbReference type="SAM" id="SignalP"/>
    </source>
</evidence>
<reference evidence="4 5" key="1">
    <citation type="journal article" date="2024" name="Science">
        <title>Giant polyketide synthase enzymes in the biosynthesis of giant marine polyether toxins.</title>
        <authorList>
            <person name="Fallon T.R."/>
            <person name="Shende V.V."/>
            <person name="Wierzbicki I.H."/>
            <person name="Pendleton A.L."/>
            <person name="Watervoot N.F."/>
            <person name="Auber R.P."/>
            <person name="Gonzalez D.J."/>
            <person name="Wisecaver J.H."/>
            <person name="Moore B.S."/>
        </authorList>
    </citation>
    <scope>NUCLEOTIDE SEQUENCE [LARGE SCALE GENOMIC DNA]</scope>
    <source>
        <strain evidence="4 5">12B1</strain>
    </source>
</reference>
<feature type="chain" id="PRO_5044172802" evidence="2">
    <location>
        <begin position="24"/>
        <end position="1174"/>
    </location>
</feature>
<evidence type="ECO:0000313" key="3">
    <source>
        <dbReference type="EMBL" id="KAL1507422.1"/>
    </source>
</evidence>
<dbReference type="GO" id="GO:0030041">
    <property type="term" value="P:actin filament polymerization"/>
    <property type="evidence" value="ECO:0007669"/>
    <property type="project" value="TreeGrafter"/>
</dbReference>
<keyword evidence="5" id="KW-1185">Reference proteome</keyword>
<dbReference type="EMBL" id="JBGBPQ010000018">
    <property type="protein sequence ID" value="KAL1507422.1"/>
    <property type="molecule type" value="Genomic_DNA"/>
</dbReference>
<feature type="region of interest" description="Disordered" evidence="1">
    <location>
        <begin position="1057"/>
        <end position="1150"/>
    </location>
</feature>
<feature type="compositionally biased region" description="Low complexity" evidence="1">
    <location>
        <begin position="1134"/>
        <end position="1150"/>
    </location>
</feature>
<feature type="compositionally biased region" description="Pro residues" evidence="1">
    <location>
        <begin position="1063"/>
        <end position="1133"/>
    </location>
</feature>
<evidence type="ECO:0000313" key="4">
    <source>
        <dbReference type="EMBL" id="KAL1527329.1"/>
    </source>
</evidence>
<feature type="region of interest" description="Disordered" evidence="1">
    <location>
        <begin position="791"/>
        <end position="810"/>
    </location>
</feature>
<dbReference type="PRINTS" id="PR01217">
    <property type="entry name" value="PRICHEXTENSN"/>
</dbReference>
<feature type="region of interest" description="Disordered" evidence="1">
    <location>
        <begin position="236"/>
        <end position="301"/>
    </location>
</feature>
<dbReference type="PANTHER" id="PTHR45691:SF6">
    <property type="entry name" value="PROTEIN DIAPHANOUS"/>
    <property type="match status" value="1"/>
</dbReference>